<protein>
    <submittedName>
        <fullName evidence="1">Uncharacterized protein</fullName>
    </submittedName>
</protein>
<evidence type="ECO:0000313" key="2">
    <source>
        <dbReference type="Proteomes" id="UP001447008"/>
    </source>
</evidence>
<dbReference type="EMBL" id="JBCGCU010000001">
    <property type="protein sequence ID" value="MEM0513921.1"/>
    <property type="molecule type" value="Genomic_DNA"/>
</dbReference>
<dbReference type="Proteomes" id="UP001447008">
    <property type="component" value="Unassembled WGS sequence"/>
</dbReference>
<evidence type="ECO:0000313" key="1">
    <source>
        <dbReference type="EMBL" id="MEM0513921.1"/>
    </source>
</evidence>
<organism evidence="1 2">
    <name type="scientific">Pseudoalteromonas qingdaonensis</name>
    <dbReference type="NCBI Taxonomy" id="3131913"/>
    <lineage>
        <taxon>Bacteria</taxon>
        <taxon>Pseudomonadati</taxon>
        <taxon>Pseudomonadota</taxon>
        <taxon>Gammaproteobacteria</taxon>
        <taxon>Alteromonadales</taxon>
        <taxon>Pseudoalteromonadaceae</taxon>
        <taxon>Pseudoalteromonas</taxon>
    </lineage>
</organism>
<dbReference type="RefSeq" id="WP_342675470.1">
    <property type="nucleotide sequence ID" value="NZ_JBCGCU010000001.1"/>
</dbReference>
<comment type="caution">
    <text evidence="1">The sequence shown here is derived from an EMBL/GenBank/DDBJ whole genome shotgun (WGS) entry which is preliminary data.</text>
</comment>
<accession>A0ABU9MUC8</accession>
<proteinExistence type="predicted"/>
<keyword evidence="2" id="KW-1185">Reference proteome</keyword>
<name>A0ABU9MUC8_9GAMM</name>
<gene>
    <name evidence="1" type="ORF">WCN91_00455</name>
</gene>
<reference evidence="1 2" key="1">
    <citation type="submission" date="2024-03" db="EMBL/GenBank/DDBJ databases">
        <title>Pseudoalteromonas qingdaonensis sp. nov., isolated from the intestines of marine benthic organisms.</title>
        <authorList>
            <person name="Lin X."/>
            <person name="Fang S."/>
            <person name="Hu X."/>
        </authorList>
    </citation>
    <scope>NUCLEOTIDE SEQUENCE [LARGE SCALE GENOMIC DNA]</scope>
    <source>
        <strain evidence="1 2">YIC-827</strain>
    </source>
</reference>
<sequence length="101" mass="11076">MQSQLADIFAIQPVRLRAAYRTQDTQPLDGEQAQDSQPLSGTLAEDILRLLPAGSEVHLGNVSTPQLQGNRVYLPSNSLSVAHKKALWQQLCECEQVMSCA</sequence>